<reference evidence="2" key="1">
    <citation type="submission" date="2023-08" db="EMBL/GenBank/DDBJ databases">
        <authorList>
            <person name="Alioto T."/>
            <person name="Alioto T."/>
            <person name="Gomez Garrido J."/>
        </authorList>
    </citation>
    <scope>NUCLEOTIDE SEQUENCE</scope>
</reference>
<dbReference type="AlphaFoldDB" id="A0AAV1EZQ4"/>
<name>A0AAV1EZQ4_XYRNO</name>
<dbReference type="Proteomes" id="UP001178508">
    <property type="component" value="Chromosome 4"/>
</dbReference>
<proteinExistence type="predicted"/>
<evidence type="ECO:0000313" key="3">
    <source>
        <dbReference type="Proteomes" id="UP001178508"/>
    </source>
</evidence>
<sequence>MSREERFKEQQAFLETEKMGTKPEKCLYVSPGCDTWQRGAAWQCLTLRWFRAGDQHHGAQLTTKEEEEILGLLRKGKDHQRGGGTVVNREKRPSARRSKAVTSEEPVSD</sequence>
<feature type="region of interest" description="Disordered" evidence="1">
    <location>
        <begin position="74"/>
        <end position="109"/>
    </location>
</feature>
<evidence type="ECO:0000313" key="2">
    <source>
        <dbReference type="EMBL" id="CAJ1054214.1"/>
    </source>
</evidence>
<accession>A0AAV1EZQ4</accession>
<organism evidence="2 3">
    <name type="scientific">Xyrichtys novacula</name>
    <name type="common">Pearly razorfish</name>
    <name type="synonym">Hemipteronotus novacula</name>
    <dbReference type="NCBI Taxonomy" id="13765"/>
    <lineage>
        <taxon>Eukaryota</taxon>
        <taxon>Metazoa</taxon>
        <taxon>Chordata</taxon>
        <taxon>Craniata</taxon>
        <taxon>Vertebrata</taxon>
        <taxon>Euteleostomi</taxon>
        <taxon>Actinopterygii</taxon>
        <taxon>Neopterygii</taxon>
        <taxon>Teleostei</taxon>
        <taxon>Neoteleostei</taxon>
        <taxon>Acanthomorphata</taxon>
        <taxon>Eupercaria</taxon>
        <taxon>Labriformes</taxon>
        <taxon>Labridae</taxon>
        <taxon>Xyrichtys</taxon>
    </lineage>
</organism>
<evidence type="ECO:0000256" key="1">
    <source>
        <dbReference type="SAM" id="MobiDB-lite"/>
    </source>
</evidence>
<protein>
    <submittedName>
        <fullName evidence="2">Uncharacterized protein</fullName>
    </submittedName>
</protein>
<gene>
    <name evidence="2" type="ORF">XNOV1_A002263</name>
</gene>
<keyword evidence="3" id="KW-1185">Reference proteome</keyword>
<dbReference type="EMBL" id="OY660867">
    <property type="protein sequence ID" value="CAJ1054214.1"/>
    <property type="molecule type" value="Genomic_DNA"/>
</dbReference>